<name>F4P8K1_BATDJ</name>
<dbReference type="InParanoid" id="F4P8K1"/>
<evidence type="ECO:0000256" key="1">
    <source>
        <dbReference type="SAM" id="MobiDB-lite"/>
    </source>
</evidence>
<organism evidence="2 3">
    <name type="scientific">Batrachochytrium dendrobatidis (strain JAM81 / FGSC 10211)</name>
    <name type="common">Frog chytrid fungus</name>
    <dbReference type="NCBI Taxonomy" id="684364"/>
    <lineage>
        <taxon>Eukaryota</taxon>
        <taxon>Fungi</taxon>
        <taxon>Fungi incertae sedis</taxon>
        <taxon>Chytridiomycota</taxon>
        <taxon>Chytridiomycota incertae sedis</taxon>
        <taxon>Chytridiomycetes</taxon>
        <taxon>Rhizophydiales</taxon>
        <taxon>Rhizophydiales incertae sedis</taxon>
        <taxon>Batrachochytrium</taxon>
    </lineage>
</organism>
<evidence type="ECO:0000313" key="2">
    <source>
        <dbReference type="EMBL" id="EGF78685.1"/>
    </source>
</evidence>
<dbReference type="HOGENOM" id="CLU_573615_0_0_1"/>
<dbReference type="RefSeq" id="XP_006680784.1">
    <property type="nucleotide sequence ID" value="XM_006680721.1"/>
</dbReference>
<evidence type="ECO:0000313" key="3">
    <source>
        <dbReference type="Proteomes" id="UP000007241"/>
    </source>
</evidence>
<dbReference type="OrthoDB" id="10681286at2759"/>
<dbReference type="Proteomes" id="UP000007241">
    <property type="component" value="Unassembled WGS sequence"/>
</dbReference>
<gene>
    <name evidence="2" type="ORF">BATDEDRAFT_35670</name>
</gene>
<accession>F4P8K1</accession>
<feature type="region of interest" description="Disordered" evidence="1">
    <location>
        <begin position="1"/>
        <end position="25"/>
    </location>
</feature>
<dbReference type="GeneID" id="18240839"/>
<reference evidence="2 3" key="1">
    <citation type="submission" date="2009-12" db="EMBL/GenBank/DDBJ databases">
        <title>The draft genome of Batrachochytrium dendrobatidis.</title>
        <authorList>
            <consortium name="US DOE Joint Genome Institute (JGI-PGF)"/>
            <person name="Kuo A."/>
            <person name="Salamov A."/>
            <person name="Schmutz J."/>
            <person name="Lucas S."/>
            <person name="Pitluck S."/>
            <person name="Rosenblum E."/>
            <person name="Stajich J."/>
            <person name="Eisen M."/>
            <person name="Grigoriev I.V."/>
        </authorList>
    </citation>
    <scope>NUCLEOTIDE SEQUENCE [LARGE SCALE GENOMIC DNA]</scope>
    <source>
        <strain evidence="3">JAM81 / FGSC 10211</strain>
    </source>
</reference>
<dbReference type="EMBL" id="GL882888">
    <property type="protein sequence ID" value="EGF78685.1"/>
    <property type="molecule type" value="Genomic_DNA"/>
</dbReference>
<sequence>MPIDHYYNRSETNSSSPQLSDQSPDHNSALEITYISNNQLSSYSSFTISIPPLNSHVYDDNVQDDEDDEDDDELGRFDYPLDADDIRLFLNSRSYSSVETVVNDPSGHRSIDGLQAQQSRIRRRYAVYGHRSSQYPAEQNHQPHYTTTATIVSSPIAYDPPESLLSLHTNEESGFSYQDDQSGGGYNRYYMDNDIDDVHFSNGLPFITLEQSGGDNTLSVADTPTDTTTSDALGLGWSYQAVQYPHQSSRRASRLISDSSNQVLFTALDPTYREGPVLRERLLFLSDYFMNMDILCQPNLSSDQSFEPDCDLPRSIVDIPATVLDRHVDHLGTYQSSDIQSQSAVTLFQSQNNQQTLHNHSFSDPVLNTPVSPTSDHLPYSPFVSSLNTPLSSFIDSIAKFPLSTVFCACFEAQLEKLQALLLDSNGNLLPFSQIKHIRPNDITDSIDDLAHLEYSINQLRNIPHFGRLVTMLFHK</sequence>
<keyword evidence="3" id="KW-1185">Reference proteome</keyword>
<dbReference type="AlphaFoldDB" id="F4P8K1"/>
<proteinExistence type="predicted"/>
<protein>
    <submittedName>
        <fullName evidence="2">Uncharacterized protein</fullName>
    </submittedName>
</protein>